<evidence type="ECO:0000313" key="4">
    <source>
        <dbReference type="EMBL" id="SDO58871.1"/>
    </source>
</evidence>
<feature type="domain" description="N-acetyltransferase" evidence="3">
    <location>
        <begin position="3"/>
        <end position="130"/>
    </location>
</feature>
<dbReference type="EMBL" id="FNIR01000006">
    <property type="protein sequence ID" value="SDO58871.1"/>
    <property type="molecule type" value="Genomic_DNA"/>
</dbReference>
<dbReference type="AlphaFoldDB" id="A0A1H0KSX0"/>
<dbReference type="InterPro" id="IPR016181">
    <property type="entry name" value="Acyl_CoA_acyltransferase"/>
</dbReference>
<evidence type="ECO:0000256" key="2">
    <source>
        <dbReference type="ARBA" id="ARBA00023315"/>
    </source>
</evidence>
<dbReference type="OrthoDB" id="9799092at2"/>
<gene>
    <name evidence="4" type="ORF">SAMN05660199_02229</name>
</gene>
<dbReference type="GO" id="GO:0016747">
    <property type="term" value="F:acyltransferase activity, transferring groups other than amino-acyl groups"/>
    <property type="evidence" value="ECO:0007669"/>
    <property type="project" value="InterPro"/>
</dbReference>
<sequence length="130" mass="13514">MAAVVRLAVPGEAERLDAALEAPDGVYGLLLSRQTSGECALLVAEVGGRPVGAGLLRWAPRDAVVRERFGDLPEISNLQVHPDEQGQGHGTALVRAACARAAAGGHRRVGIGVGDDNPDAARLYLRLGFA</sequence>
<accession>A0A1H0KSX0</accession>
<proteinExistence type="predicted"/>
<dbReference type="InterPro" id="IPR000182">
    <property type="entry name" value="GNAT_dom"/>
</dbReference>
<name>A0A1H0KSX0_9ACTN</name>
<dbReference type="Proteomes" id="UP000199088">
    <property type="component" value="Unassembled WGS sequence"/>
</dbReference>
<keyword evidence="2" id="KW-0012">Acyltransferase</keyword>
<organism evidence="4 5">
    <name type="scientific">Klenkia soli</name>
    <dbReference type="NCBI Taxonomy" id="1052260"/>
    <lineage>
        <taxon>Bacteria</taxon>
        <taxon>Bacillati</taxon>
        <taxon>Actinomycetota</taxon>
        <taxon>Actinomycetes</taxon>
        <taxon>Geodermatophilales</taxon>
        <taxon>Geodermatophilaceae</taxon>
        <taxon>Klenkia</taxon>
    </lineage>
</organism>
<dbReference type="SUPFAM" id="SSF55729">
    <property type="entry name" value="Acyl-CoA N-acyltransferases (Nat)"/>
    <property type="match status" value="1"/>
</dbReference>
<dbReference type="CDD" id="cd04301">
    <property type="entry name" value="NAT_SF"/>
    <property type="match status" value="1"/>
</dbReference>
<reference evidence="5" key="1">
    <citation type="submission" date="2016-10" db="EMBL/GenBank/DDBJ databases">
        <authorList>
            <person name="Varghese N."/>
            <person name="Submissions S."/>
        </authorList>
    </citation>
    <scope>NUCLEOTIDE SEQUENCE [LARGE SCALE GENOMIC DNA]</scope>
    <source>
        <strain evidence="5">DSM 45843</strain>
    </source>
</reference>
<dbReference type="STRING" id="1052260.SAMN05660199_02229"/>
<dbReference type="InterPro" id="IPR050832">
    <property type="entry name" value="Bact_Acetyltransf"/>
</dbReference>
<keyword evidence="5" id="KW-1185">Reference proteome</keyword>
<protein>
    <submittedName>
        <fullName evidence="4">Acetyltransferase (GNAT) family protein</fullName>
    </submittedName>
</protein>
<evidence type="ECO:0000259" key="3">
    <source>
        <dbReference type="PROSITE" id="PS51186"/>
    </source>
</evidence>
<dbReference type="Gene3D" id="3.40.630.30">
    <property type="match status" value="1"/>
</dbReference>
<keyword evidence="1 4" id="KW-0808">Transferase</keyword>
<dbReference type="Pfam" id="PF00583">
    <property type="entry name" value="Acetyltransf_1"/>
    <property type="match status" value="1"/>
</dbReference>
<evidence type="ECO:0000256" key="1">
    <source>
        <dbReference type="ARBA" id="ARBA00022679"/>
    </source>
</evidence>
<dbReference type="RefSeq" id="WP_091244702.1">
    <property type="nucleotide sequence ID" value="NZ_FNIR01000006.1"/>
</dbReference>
<dbReference type="PROSITE" id="PS51186">
    <property type="entry name" value="GNAT"/>
    <property type="match status" value="1"/>
</dbReference>
<dbReference type="PANTHER" id="PTHR43877">
    <property type="entry name" value="AMINOALKYLPHOSPHONATE N-ACETYLTRANSFERASE-RELATED-RELATED"/>
    <property type="match status" value="1"/>
</dbReference>
<evidence type="ECO:0000313" key="5">
    <source>
        <dbReference type="Proteomes" id="UP000199088"/>
    </source>
</evidence>